<name>A0A8T8SE11_9BASI</name>
<evidence type="ECO:0000313" key="2">
    <source>
        <dbReference type="EMBL" id="KAE8238035.1"/>
    </source>
</evidence>
<feature type="compositionally biased region" description="Polar residues" evidence="1">
    <location>
        <begin position="1"/>
        <end position="14"/>
    </location>
</feature>
<reference evidence="2" key="1">
    <citation type="submission" date="2016-04" db="EMBL/GenBank/DDBJ databases">
        <authorList>
            <person name="Nguyen H.D."/>
            <person name="Samba Siva P."/>
            <person name="Cullis J."/>
            <person name="Levesque C.A."/>
            <person name="Hambleton S."/>
        </authorList>
    </citation>
    <scope>NUCLEOTIDE SEQUENCE</scope>
    <source>
        <strain evidence="2">DAOMC 236416</strain>
    </source>
</reference>
<dbReference type="Proteomes" id="UP000077521">
    <property type="component" value="Unassembled WGS sequence"/>
</dbReference>
<dbReference type="AlphaFoldDB" id="A0A8T8SE11"/>
<proteinExistence type="predicted"/>
<sequence length="573" mass="63698">MRCSSSISRLNVTSRPPHFEPPSPDGPGAGIPKDKWRWAARIHGWASALIYHSIIHPGGVSRSHFLPSVNSKNQKALSPVTVRPRQEIVIEVLPLPVSWKGCRTVSSLSCGIDIEHGAAEPAFESVDDIRSHVAYIAELGAIICRRCNCAVGSTRFGQHLRQGHEMLGPAARKEATEKMRDIVKSHKVKNIDELPIPRPTSPPVPYLKRCTGYRCMDCPKLFTSKDSFGRKKDHASDSCSTASGSRIQVPVVQRWHYRGTVFEVASSAVEMDQNSEQDNETTEPLAFARQTTSVASEGLLKKPKSKGNLHGIKTEWYKAHRWDQTFSDVKMSTLLQAIETAKPGDNIMDLMRSMCYRVFLKYHARIKQKGDTLRWALNHDRSDLDAANRRPFGVDLDSTVKTYAGSLALHFFVLHRISGISSSSEDAANLGVVYTKCSSYSAQVRKLFASGNDNDVETQMLCIARRLIEEEDGGPLTPSTLRVLIACSGMDTSGAKEWLEARKTSKILSGIVYCYRALAYGAHELIGDHTDAKFLSPTPNAMPNFVHRLPSNPPHSIHIRSKYKPCSRHYAPR</sequence>
<organism evidence="2 3">
    <name type="scientific">Tilletia indica</name>
    <dbReference type="NCBI Taxonomy" id="43049"/>
    <lineage>
        <taxon>Eukaryota</taxon>
        <taxon>Fungi</taxon>
        <taxon>Dikarya</taxon>
        <taxon>Basidiomycota</taxon>
        <taxon>Ustilaginomycotina</taxon>
        <taxon>Exobasidiomycetes</taxon>
        <taxon>Tilletiales</taxon>
        <taxon>Tilletiaceae</taxon>
        <taxon>Tilletia</taxon>
    </lineage>
</organism>
<protein>
    <submittedName>
        <fullName evidence="2">Uncharacterized protein</fullName>
    </submittedName>
</protein>
<accession>A0A8T8SE11</accession>
<feature type="region of interest" description="Disordered" evidence="1">
    <location>
        <begin position="1"/>
        <end position="32"/>
    </location>
</feature>
<dbReference type="InterPro" id="IPR022698">
    <property type="entry name" value="OrsD"/>
</dbReference>
<evidence type="ECO:0000313" key="3">
    <source>
        <dbReference type="Proteomes" id="UP000077521"/>
    </source>
</evidence>
<dbReference type="Pfam" id="PF12013">
    <property type="entry name" value="OrsD"/>
    <property type="match status" value="1"/>
</dbReference>
<gene>
    <name evidence="2" type="ORF">A4X13_0g8544</name>
</gene>
<dbReference type="EMBL" id="LWDF02001548">
    <property type="protein sequence ID" value="KAE8238035.1"/>
    <property type="molecule type" value="Genomic_DNA"/>
</dbReference>
<evidence type="ECO:0000256" key="1">
    <source>
        <dbReference type="SAM" id="MobiDB-lite"/>
    </source>
</evidence>
<reference evidence="2" key="2">
    <citation type="journal article" date="2019" name="IMA Fungus">
        <title>Genome sequencing and comparison of five Tilletia species to identify candidate genes for the detection of regulated species infecting wheat.</title>
        <authorList>
            <person name="Nguyen H.D.T."/>
            <person name="Sultana T."/>
            <person name="Kesanakurti P."/>
            <person name="Hambleton S."/>
        </authorList>
    </citation>
    <scope>NUCLEOTIDE SEQUENCE</scope>
    <source>
        <strain evidence="2">DAOMC 236416</strain>
    </source>
</reference>
<keyword evidence="3" id="KW-1185">Reference proteome</keyword>
<comment type="caution">
    <text evidence="2">The sequence shown here is derived from an EMBL/GenBank/DDBJ whole genome shotgun (WGS) entry which is preliminary data.</text>
</comment>